<dbReference type="Proteomes" id="UP001054837">
    <property type="component" value="Unassembled WGS sequence"/>
</dbReference>
<keyword evidence="2" id="KW-1185">Reference proteome</keyword>
<accession>A0AAV4SFQ5</accession>
<evidence type="ECO:0000313" key="1">
    <source>
        <dbReference type="EMBL" id="GIY30678.1"/>
    </source>
</evidence>
<proteinExistence type="predicted"/>
<dbReference type="EMBL" id="BPLQ01007530">
    <property type="protein sequence ID" value="GIY30678.1"/>
    <property type="molecule type" value="Genomic_DNA"/>
</dbReference>
<name>A0AAV4SFQ5_9ARAC</name>
<evidence type="ECO:0000313" key="2">
    <source>
        <dbReference type="Proteomes" id="UP001054837"/>
    </source>
</evidence>
<gene>
    <name evidence="1" type="ORF">CDAR_210111</name>
</gene>
<comment type="caution">
    <text evidence="1">The sequence shown here is derived from an EMBL/GenBank/DDBJ whole genome shotgun (WGS) entry which is preliminary data.</text>
</comment>
<sequence>MRGQSEFGLLGSEFLHNLEGSRVVSLDDADERPHRDSEPAAHQTAHVAEHLPILKKEKYCECWSEMKVANPTKSNMIK</sequence>
<organism evidence="1 2">
    <name type="scientific">Caerostris darwini</name>
    <dbReference type="NCBI Taxonomy" id="1538125"/>
    <lineage>
        <taxon>Eukaryota</taxon>
        <taxon>Metazoa</taxon>
        <taxon>Ecdysozoa</taxon>
        <taxon>Arthropoda</taxon>
        <taxon>Chelicerata</taxon>
        <taxon>Arachnida</taxon>
        <taxon>Araneae</taxon>
        <taxon>Araneomorphae</taxon>
        <taxon>Entelegynae</taxon>
        <taxon>Araneoidea</taxon>
        <taxon>Araneidae</taxon>
        <taxon>Caerostris</taxon>
    </lineage>
</organism>
<protein>
    <submittedName>
        <fullName evidence="1">Uncharacterized protein</fullName>
    </submittedName>
</protein>
<dbReference type="AlphaFoldDB" id="A0AAV4SFQ5"/>
<reference evidence="1 2" key="1">
    <citation type="submission" date="2021-06" db="EMBL/GenBank/DDBJ databases">
        <title>Caerostris darwini draft genome.</title>
        <authorList>
            <person name="Kono N."/>
            <person name="Arakawa K."/>
        </authorList>
    </citation>
    <scope>NUCLEOTIDE SEQUENCE [LARGE SCALE GENOMIC DNA]</scope>
</reference>